<keyword evidence="3" id="KW-1185">Reference proteome</keyword>
<dbReference type="HOGENOM" id="CLU_096218_0_0_1"/>
<feature type="signal peptide" evidence="1">
    <location>
        <begin position="1"/>
        <end position="19"/>
    </location>
</feature>
<dbReference type="PANTHER" id="PTHR33964:SF1">
    <property type="entry name" value="RE45066P"/>
    <property type="match status" value="1"/>
</dbReference>
<dbReference type="AlphaFoldDB" id="T1K6C0"/>
<evidence type="ECO:0000313" key="2">
    <source>
        <dbReference type="EnsemblMetazoa" id="tetur05g09318.1"/>
    </source>
</evidence>
<dbReference type="EnsemblMetazoa" id="tetur05g09318.1">
    <property type="protein sequence ID" value="tetur05g09318.1"/>
    <property type="gene ID" value="tetur05g09318"/>
</dbReference>
<feature type="chain" id="PRO_5004581011" description="DUF19 domain-containing protein" evidence="1">
    <location>
        <begin position="20"/>
        <end position="253"/>
    </location>
</feature>
<dbReference type="Proteomes" id="UP000015104">
    <property type="component" value="Unassembled WGS sequence"/>
</dbReference>
<name>T1K6C0_TETUR</name>
<gene>
    <name evidence="2" type="primary">107360613</name>
</gene>
<reference evidence="2" key="2">
    <citation type="submission" date="2015-06" db="UniProtKB">
        <authorList>
            <consortium name="EnsemblMetazoa"/>
        </authorList>
    </citation>
    <scope>IDENTIFICATION</scope>
</reference>
<dbReference type="EMBL" id="CAEY01001591">
    <property type="status" value="NOT_ANNOTATED_CDS"/>
    <property type="molecule type" value="Genomic_DNA"/>
</dbReference>
<keyword evidence="1" id="KW-0732">Signal</keyword>
<dbReference type="PANTHER" id="PTHR33964">
    <property type="entry name" value="RE45066P-RELATED"/>
    <property type="match status" value="1"/>
</dbReference>
<evidence type="ECO:0008006" key="4">
    <source>
        <dbReference type="Google" id="ProtNLM"/>
    </source>
</evidence>
<evidence type="ECO:0000313" key="3">
    <source>
        <dbReference type="Proteomes" id="UP000015104"/>
    </source>
</evidence>
<accession>T1K6C0</accession>
<organism evidence="2 3">
    <name type="scientific">Tetranychus urticae</name>
    <name type="common">Two-spotted spider mite</name>
    <dbReference type="NCBI Taxonomy" id="32264"/>
    <lineage>
        <taxon>Eukaryota</taxon>
        <taxon>Metazoa</taxon>
        <taxon>Ecdysozoa</taxon>
        <taxon>Arthropoda</taxon>
        <taxon>Chelicerata</taxon>
        <taxon>Arachnida</taxon>
        <taxon>Acari</taxon>
        <taxon>Acariformes</taxon>
        <taxon>Trombidiformes</taxon>
        <taxon>Prostigmata</taxon>
        <taxon>Eleutherengona</taxon>
        <taxon>Raphignathae</taxon>
        <taxon>Tetranychoidea</taxon>
        <taxon>Tetranychidae</taxon>
        <taxon>Tetranychus</taxon>
    </lineage>
</organism>
<reference evidence="3" key="1">
    <citation type="submission" date="2011-08" db="EMBL/GenBank/DDBJ databases">
        <authorList>
            <person name="Rombauts S."/>
        </authorList>
    </citation>
    <scope>NUCLEOTIDE SEQUENCE</scope>
    <source>
        <strain evidence="3">London</strain>
    </source>
</reference>
<evidence type="ECO:0000256" key="1">
    <source>
        <dbReference type="SAM" id="SignalP"/>
    </source>
</evidence>
<proteinExistence type="predicted"/>
<protein>
    <recommendedName>
        <fullName evidence="4">DUF19 domain-containing protein</fullName>
    </recommendedName>
</protein>
<sequence length="253" mass="28504">MFKLFVGLTVLVVAGQSAPQPKCTQTEDDFDNCAAELTVFGNDAMIMPTTEDEMDQHCNKSFKSIQCVRDYSANCMVSFPKTVFGVFQYDFKRDIKKRCHTKEGRVEFMKHMQCGKAKGGFGPLNTCMKNYDAQMEWIMQNVAKEERVLTGCCSLHWVHNCFVTKAKELCEAVTGPETSDYFDKMVGSTIAEGVDYTCGKHKSYEDCAAHLDGNIWKTLLEIGEDPSKINFVPRHKSPITTSIKMFTELDQGS</sequence>